<feature type="transmembrane region" description="Helical" evidence="1">
    <location>
        <begin position="93"/>
        <end position="114"/>
    </location>
</feature>
<organism evidence="2 3">
    <name type="scientific">Saccharopolyspora montiporae</name>
    <dbReference type="NCBI Taxonomy" id="2781240"/>
    <lineage>
        <taxon>Bacteria</taxon>
        <taxon>Bacillati</taxon>
        <taxon>Actinomycetota</taxon>
        <taxon>Actinomycetes</taxon>
        <taxon>Pseudonocardiales</taxon>
        <taxon>Pseudonocardiaceae</taxon>
        <taxon>Saccharopolyspora</taxon>
    </lineage>
</organism>
<feature type="transmembrane region" description="Helical" evidence="1">
    <location>
        <begin position="36"/>
        <end position="53"/>
    </location>
</feature>
<proteinExistence type="predicted"/>
<feature type="transmembrane region" description="Helical" evidence="1">
    <location>
        <begin position="120"/>
        <end position="139"/>
    </location>
</feature>
<reference evidence="2" key="1">
    <citation type="submission" date="2020-10" db="EMBL/GenBank/DDBJ databases">
        <title>Diversity and distribution of actinomycetes associated with coral in the coast of Hainan.</title>
        <authorList>
            <person name="Li F."/>
        </authorList>
    </citation>
    <scope>NUCLEOTIDE SEQUENCE</scope>
    <source>
        <strain evidence="2">HNM0983</strain>
    </source>
</reference>
<dbReference type="AlphaFoldDB" id="A0A929FZU8"/>
<keyword evidence="1" id="KW-1133">Transmembrane helix</keyword>
<evidence type="ECO:0000313" key="2">
    <source>
        <dbReference type="EMBL" id="MBE9372938.1"/>
    </source>
</evidence>
<comment type="caution">
    <text evidence="2">The sequence shown here is derived from an EMBL/GenBank/DDBJ whole genome shotgun (WGS) entry which is preliminary data.</text>
</comment>
<dbReference type="Proteomes" id="UP000598360">
    <property type="component" value="Unassembled WGS sequence"/>
</dbReference>
<name>A0A929FZU8_9PSEU</name>
<sequence length="145" mass="15529">MNDARPNADGELTPADALRSATTIDAKARRTARWPAWLWTAMGVGMPVHLIGIRLLPEGWLHTAVVVLPLLLAVGGMIYSAVQRATSRLLNKLVWPVTAVFVVLTVGASLLHSFVFPEGAVLPVVLTGLLPAIPCFYGVRRVLAG</sequence>
<evidence type="ECO:0000256" key="1">
    <source>
        <dbReference type="SAM" id="Phobius"/>
    </source>
</evidence>
<evidence type="ECO:0008006" key="4">
    <source>
        <dbReference type="Google" id="ProtNLM"/>
    </source>
</evidence>
<keyword evidence="3" id="KW-1185">Reference proteome</keyword>
<keyword evidence="1" id="KW-0472">Membrane</keyword>
<feature type="transmembrane region" description="Helical" evidence="1">
    <location>
        <begin position="59"/>
        <end position="81"/>
    </location>
</feature>
<evidence type="ECO:0000313" key="3">
    <source>
        <dbReference type="Proteomes" id="UP000598360"/>
    </source>
</evidence>
<gene>
    <name evidence="2" type="ORF">IQ251_00605</name>
</gene>
<accession>A0A929FZU8</accession>
<keyword evidence="1" id="KW-0812">Transmembrane</keyword>
<dbReference type="EMBL" id="JADEYC010000001">
    <property type="protein sequence ID" value="MBE9372938.1"/>
    <property type="molecule type" value="Genomic_DNA"/>
</dbReference>
<protein>
    <recommendedName>
        <fullName evidence="4">Transmembrane protein</fullName>
    </recommendedName>
</protein>
<dbReference type="RefSeq" id="WP_193926388.1">
    <property type="nucleotide sequence ID" value="NZ_JADEYC010000001.1"/>
</dbReference>